<proteinExistence type="predicted"/>
<dbReference type="AlphaFoldDB" id="A0A2S0Q6R9"/>
<protein>
    <submittedName>
        <fullName evidence="1">Uncharacterized protein</fullName>
    </submittedName>
</protein>
<name>A0A2S0Q6R9_NODSP</name>
<evidence type="ECO:0000313" key="1">
    <source>
        <dbReference type="EMBL" id="AVZ30081.1"/>
    </source>
</evidence>
<dbReference type="KEGG" id="nsp:BMF81_01270"/>
<dbReference type="Proteomes" id="UP000244056">
    <property type="component" value="Chromosome"/>
</dbReference>
<organism evidence="1 2">
    <name type="scientific">Nodularia spumigena UHCC 0039</name>
    <dbReference type="NCBI Taxonomy" id="1914872"/>
    <lineage>
        <taxon>Bacteria</taxon>
        <taxon>Bacillati</taxon>
        <taxon>Cyanobacteriota</taxon>
        <taxon>Cyanophyceae</taxon>
        <taxon>Nostocales</taxon>
        <taxon>Nodulariaceae</taxon>
        <taxon>Nodularia</taxon>
    </lineage>
</organism>
<dbReference type="EMBL" id="CP020114">
    <property type="protein sequence ID" value="AVZ30081.1"/>
    <property type="molecule type" value="Genomic_DNA"/>
</dbReference>
<evidence type="ECO:0000313" key="2">
    <source>
        <dbReference type="Proteomes" id="UP000244056"/>
    </source>
</evidence>
<gene>
    <name evidence="1" type="ORF">BMF81_01270</name>
</gene>
<reference evidence="1 2" key="1">
    <citation type="submission" date="2017-03" db="EMBL/GenBank/DDBJ databases">
        <title>Comparative genomics of the toxic Baltic Sea cyanobacteria Nodularia spumigena UHCC 0039 and its response on varying salinity.</title>
        <authorList>
            <person name="Teikari J.E."/>
        </authorList>
    </citation>
    <scope>NUCLEOTIDE SEQUENCE [LARGE SCALE GENOMIC DNA]</scope>
    <source>
        <strain evidence="1 2">UHCC 0039</strain>
    </source>
</reference>
<accession>A0A2S0Q6R9</accession>
<sequence length="63" mass="7405">MNRRESLETQKKDLEEKIDGITTEMGLLDPALMAYNNLKKKMNYIFLILKKLKVNLVNFGNHH</sequence>